<organism evidence="3 4">
    <name type="scientific">Varunaivibrio sulfuroxidans</name>
    <dbReference type="NCBI Taxonomy" id="1773489"/>
    <lineage>
        <taxon>Bacteria</taxon>
        <taxon>Pseudomonadati</taxon>
        <taxon>Pseudomonadota</taxon>
        <taxon>Alphaproteobacteria</taxon>
        <taxon>Rhodospirillales</taxon>
        <taxon>Magnetovibrionaceae</taxon>
        <taxon>Varunaivibrio</taxon>
    </lineage>
</organism>
<dbReference type="Proteomes" id="UP000295304">
    <property type="component" value="Unassembled WGS sequence"/>
</dbReference>
<evidence type="ECO:0000313" key="4">
    <source>
        <dbReference type="Proteomes" id="UP000295304"/>
    </source>
</evidence>
<dbReference type="EMBL" id="SLZW01000001">
    <property type="protein sequence ID" value="TCS65004.1"/>
    <property type="molecule type" value="Genomic_DNA"/>
</dbReference>
<name>A0A4R3JGE9_9PROT</name>
<dbReference type="PANTHER" id="PTHR46826:SF1">
    <property type="entry name" value="TVP38_TMEM64 FAMILY MEMBRANE PROTEIN YDJX"/>
    <property type="match status" value="1"/>
</dbReference>
<dbReference type="AlphaFoldDB" id="A0A4R3JGE9"/>
<comment type="caution">
    <text evidence="3">The sequence shown here is derived from an EMBL/GenBank/DDBJ whole genome shotgun (WGS) entry which is preliminary data.</text>
</comment>
<reference evidence="3 4" key="1">
    <citation type="submission" date="2019-03" db="EMBL/GenBank/DDBJ databases">
        <title>Genomic Encyclopedia of Type Strains, Phase IV (KMG-IV): sequencing the most valuable type-strain genomes for metagenomic binning, comparative biology and taxonomic classification.</title>
        <authorList>
            <person name="Goeker M."/>
        </authorList>
    </citation>
    <scope>NUCLEOTIDE SEQUENCE [LARGE SCALE GENOMIC DNA]</scope>
    <source>
        <strain evidence="3 4">DSM 101688</strain>
    </source>
</reference>
<feature type="transmembrane region" description="Helical" evidence="1">
    <location>
        <begin position="211"/>
        <end position="236"/>
    </location>
</feature>
<feature type="transmembrane region" description="Helical" evidence="1">
    <location>
        <begin position="174"/>
        <end position="199"/>
    </location>
</feature>
<evidence type="ECO:0000259" key="2">
    <source>
        <dbReference type="Pfam" id="PF09335"/>
    </source>
</evidence>
<dbReference type="OrthoDB" id="9779114at2"/>
<evidence type="ECO:0000313" key="3">
    <source>
        <dbReference type="EMBL" id="TCS65004.1"/>
    </source>
</evidence>
<dbReference type="InterPro" id="IPR053240">
    <property type="entry name" value="VTT_domain"/>
</dbReference>
<sequence>MDEGTPKNSLESPANPMRFAPLGVLVLGFVGFFALDLQSYLNFETLTQHRDVLMGWTRANPTLTAALFCAVYILVVVLSVPGALWVTLAGGFLFGAVQGSILILFSATVGATAVFLAARTALADFFEARAGSVLRRMEDGFRENAFNYLLVLRLAPLFPFWLVNLVPALLGVRLSTYVIASALGMIPGIVVYASVGAGLGDLIAAGKTPDMSAIFAPGVLWPLLGLSALSLIPVVYKKFAPKSARSTAQNGKAPHP</sequence>
<dbReference type="InterPro" id="IPR032816">
    <property type="entry name" value="VTT_dom"/>
</dbReference>
<keyword evidence="1" id="KW-1133">Transmembrane helix</keyword>
<keyword evidence="4" id="KW-1185">Reference proteome</keyword>
<proteinExistence type="predicted"/>
<feature type="domain" description="VTT" evidence="2">
    <location>
        <begin position="85"/>
        <end position="197"/>
    </location>
</feature>
<dbReference type="RefSeq" id="WP_132937727.1">
    <property type="nucleotide sequence ID" value="NZ_CP119676.1"/>
</dbReference>
<dbReference type="PANTHER" id="PTHR46826">
    <property type="match status" value="1"/>
</dbReference>
<dbReference type="Pfam" id="PF09335">
    <property type="entry name" value="VTT_dom"/>
    <property type="match status" value="1"/>
</dbReference>
<gene>
    <name evidence="3" type="ORF">EDD55_101337</name>
</gene>
<feature type="transmembrane region" description="Helical" evidence="1">
    <location>
        <begin position="145"/>
        <end position="162"/>
    </location>
</feature>
<feature type="transmembrane region" description="Helical" evidence="1">
    <location>
        <begin position="62"/>
        <end position="86"/>
    </location>
</feature>
<feature type="transmembrane region" description="Helical" evidence="1">
    <location>
        <begin position="20"/>
        <end position="41"/>
    </location>
</feature>
<protein>
    <submittedName>
        <fullName evidence="3">Putative membrane protein YdjX (TVP38/TMEM64 family)</fullName>
    </submittedName>
</protein>
<keyword evidence="1" id="KW-0812">Transmembrane</keyword>
<accession>A0A4R3JGE9</accession>
<feature type="transmembrane region" description="Helical" evidence="1">
    <location>
        <begin position="92"/>
        <end position="118"/>
    </location>
</feature>
<keyword evidence="1" id="KW-0472">Membrane</keyword>
<evidence type="ECO:0000256" key="1">
    <source>
        <dbReference type="SAM" id="Phobius"/>
    </source>
</evidence>